<keyword evidence="2 5" id="KW-0812">Transmembrane</keyword>
<evidence type="ECO:0000256" key="4">
    <source>
        <dbReference type="ARBA" id="ARBA00023136"/>
    </source>
</evidence>
<dbReference type="GeneID" id="106068805"/>
<feature type="transmembrane region" description="Helical" evidence="5">
    <location>
        <begin position="597"/>
        <end position="619"/>
    </location>
</feature>
<keyword evidence="4 5" id="KW-0472">Membrane</keyword>
<proteinExistence type="predicted"/>
<organism evidence="7 8">
    <name type="scientific">Biomphalaria glabrata</name>
    <name type="common">Bloodfluke planorb</name>
    <name type="synonym">Freshwater snail</name>
    <dbReference type="NCBI Taxonomy" id="6526"/>
    <lineage>
        <taxon>Eukaryota</taxon>
        <taxon>Metazoa</taxon>
        <taxon>Spiralia</taxon>
        <taxon>Lophotrochozoa</taxon>
        <taxon>Mollusca</taxon>
        <taxon>Gastropoda</taxon>
        <taxon>Heterobranchia</taxon>
        <taxon>Euthyneura</taxon>
        <taxon>Panpulmonata</taxon>
        <taxon>Hygrophila</taxon>
        <taxon>Lymnaeoidea</taxon>
        <taxon>Planorbidae</taxon>
        <taxon>Biomphalaria</taxon>
    </lineage>
</organism>
<dbReference type="Proteomes" id="UP001165740">
    <property type="component" value="Chromosome 12"/>
</dbReference>
<dbReference type="GO" id="GO:0016020">
    <property type="term" value="C:membrane"/>
    <property type="evidence" value="ECO:0007669"/>
    <property type="project" value="UniProtKB-SubCell"/>
</dbReference>
<evidence type="ECO:0000259" key="6">
    <source>
        <dbReference type="PROSITE" id="PS50261"/>
    </source>
</evidence>
<dbReference type="GO" id="GO:0007166">
    <property type="term" value="P:cell surface receptor signaling pathway"/>
    <property type="evidence" value="ECO:0007669"/>
    <property type="project" value="InterPro"/>
</dbReference>
<dbReference type="GO" id="GO:0004930">
    <property type="term" value="F:G protein-coupled receptor activity"/>
    <property type="evidence" value="ECO:0007669"/>
    <property type="project" value="InterPro"/>
</dbReference>
<evidence type="ECO:0000313" key="7">
    <source>
        <dbReference type="Proteomes" id="UP001165740"/>
    </source>
</evidence>
<keyword evidence="7" id="KW-1185">Reference proteome</keyword>
<dbReference type="PANTHER" id="PTHR45902:SF1">
    <property type="entry name" value="LATROPHILIN RECEPTOR-LIKE PROTEIN A"/>
    <property type="match status" value="1"/>
</dbReference>
<protein>
    <submittedName>
        <fullName evidence="8">Uncharacterized protein LOC106068805</fullName>
    </submittedName>
</protein>
<dbReference type="PROSITE" id="PS50261">
    <property type="entry name" value="G_PROTEIN_RECEP_F2_4"/>
    <property type="match status" value="1"/>
</dbReference>
<keyword evidence="3 5" id="KW-1133">Transmembrane helix</keyword>
<dbReference type="Pfam" id="PF00002">
    <property type="entry name" value="7tm_2"/>
    <property type="match status" value="1"/>
</dbReference>
<evidence type="ECO:0000256" key="2">
    <source>
        <dbReference type="ARBA" id="ARBA00022692"/>
    </source>
</evidence>
<accession>A0A9W2YG66</accession>
<feature type="transmembrane region" description="Helical" evidence="5">
    <location>
        <begin position="433"/>
        <end position="452"/>
    </location>
</feature>
<feature type="transmembrane region" description="Helical" evidence="5">
    <location>
        <begin position="625"/>
        <end position="645"/>
    </location>
</feature>
<feature type="transmembrane region" description="Helical" evidence="5">
    <location>
        <begin position="464"/>
        <end position="485"/>
    </location>
</feature>
<dbReference type="InterPro" id="IPR000832">
    <property type="entry name" value="GPCR_2_secretin-like"/>
</dbReference>
<dbReference type="InterPro" id="IPR053231">
    <property type="entry name" value="GPCR_LN-TM7"/>
</dbReference>
<dbReference type="Gene3D" id="1.20.1070.10">
    <property type="entry name" value="Rhodopsin 7-helix transmembrane proteins"/>
    <property type="match status" value="1"/>
</dbReference>
<dbReference type="OrthoDB" id="6082634at2759"/>
<dbReference type="RefSeq" id="XP_055861685.1">
    <property type="nucleotide sequence ID" value="XM_056005710.1"/>
</dbReference>
<evidence type="ECO:0000256" key="3">
    <source>
        <dbReference type="ARBA" id="ARBA00022989"/>
    </source>
</evidence>
<dbReference type="PANTHER" id="PTHR45902">
    <property type="entry name" value="LATROPHILIN RECEPTOR-LIKE PROTEIN A"/>
    <property type="match status" value="1"/>
</dbReference>
<dbReference type="AlphaFoldDB" id="A0A9W2YG66"/>
<dbReference type="InterPro" id="IPR017981">
    <property type="entry name" value="GPCR_2-like_7TM"/>
</dbReference>
<reference evidence="8" key="1">
    <citation type="submission" date="2025-08" db="UniProtKB">
        <authorList>
            <consortium name="RefSeq"/>
        </authorList>
    </citation>
    <scope>IDENTIFICATION</scope>
</reference>
<sequence>MNRPACRLYQILLEHFKPFECYEEQKYTYNSTGECDRNDSRQLIDADIVQACKETTGNKYQIFNLYDYKYYKNIFCSICQTMMYPFEVYRWMCIDNMVDEDNNLYRLLVNLRVQDHNIESQDIQRGCNDTTWQAPNGDCLQLQCTPGKVLENGTCVTVFKEMKGLMYRLKALIVFKEWNITRYNLTIHNMVLMAESQLKNDLRNISNAFEYKFGVATDTNASVTEHYLPVLWTDVYVLASKSFIRDDFETIALEKFFGNESGSTFDYYNIINEDLSRDCCSDKSLIFPNVKIVIGDYEHIFKASVAHYIPLSWTLKCSYIIFQQSNFTIEWNRTDMSWNVSVTVNFGGAKVIISNMSDLSHMEVTGNELHVCPEVLDKYIQKSQRLNEKKTIFIAMSVVTYVCLCASELCLLLTLVTYLGFPELRTVPGINNMFLCLSLLLAQLVLVLASNISVPSTLCTSVGLITHFLWLWHFSWSFLSSLHMFQVFTAKIPAQSLKGREKKVIVVKLTTLSLISPAAVVFAVIIASYITSNTIGYGRQSCYLDSSYLIGFSMFAPICLVSACNLTFLGLTVASIHKVNQLLNVASCELDQYKNCLLYVKLSSVTGIYWLVTIVAEAVDSDVLWFISLLLNGLQGVAIFISYMCNKRVYGLIFTKTSKTLPSFNSSLPQTLTTSE</sequence>
<comment type="subcellular location">
    <subcellularLocation>
        <location evidence="1">Membrane</location>
        <topology evidence="1">Multi-pass membrane protein</topology>
    </subcellularLocation>
</comment>
<feature type="transmembrane region" description="Helical" evidence="5">
    <location>
        <begin position="505"/>
        <end position="530"/>
    </location>
</feature>
<gene>
    <name evidence="8" type="primary">LOC106068805</name>
</gene>
<evidence type="ECO:0000256" key="5">
    <source>
        <dbReference type="SAM" id="Phobius"/>
    </source>
</evidence>
<evidence type="ECO:0000256" key="1">
    <source>
        <dbReference type="ARBA" id="ARBA00004141"/>
    </source>
</evidence>
<evidence type="ECO:0000313" key="8">
    <source>
        <dbReference type="RefSeq" id="XP_055861685.1"/>
    </source>
</evidence>
<name>A0A9W2YG66_BIOGL</name>
<feature type="transmembrane region" description="Helical" evidence="5">
    <location>
        <begin position="392"/>
        <end position="421"/>
    </location>
</feature>
<feature type="domain" description="G-protein coupled receptors family 2 profile 2" evidence="6">
    <location>
        <begin position="396"/>
        <end position="647"/>
    </location>
</feature>
<dbReference type="CDD" id="cd15039">
    <property type="entry name" value="7tmB3_Methuselah-like"/>
    <property type="match status" value="1"/>
</dbReference>
<feature type="transmembrane region" description="Helical" evidence="5">
    <location>
        <begin position="550"/>
        <end position="576"/>
    </location>
</feature>